<evidence type="ECO:0008006" key="4">
    <source>
        <dbReference type="Google" id="ProtNLM"/>
    </source>
</evidence>
<dbReference type="EMBL" id="JAUE01000064">
    <property type="protein sequence ID" value="KIS16330.1"/>
    <property type="molecule type" value="Genomic_DNA"/>
</dbReference>
<dbReference type="RefSeq" id="WP_043037316.1">
    <property type="nucleotide sequence ID" value="NZ_JAUE01000064.1"/>
</dbReference>
<proteinExistence type="predicted"/>
<accession>A0AAW3GKJ2</accession>
<protein>
    <recommendedName>
        <fullName evidence="4">Immunity protein</fullName>
    </recommendedName>
</protein>
<feature type="transmembrane region" description="Helical" evidence="1">
    <location>
        <begin position="49"/>
        <end position="75"/>
    </location>
</feature>
<keyword evidence="1" id="KW-0812">Transmembrane</keyword>
<organism evidence="2 3">
    <name type="scientific">Streptococcus equi subsp. zooepidemicus Sz4is</name>
    <dbReference type="NCBI Taxonomy" id="1381082"/>
    <lineage>
        <taxon>Bacteria</taxon>
        <taxon>Bacillati</taxon>
        <taxon>Bacillota</taxon>
        <taxon>Bacilli</taxon>
        <taxon>Lactobacillales</taxon>
        <taxon>Streptococcaceae</taxon>
        <taxon>Streptococcus</taxon>
    </lineage>
</organism>
<evidence type="ECO:0000313" key="2">
    <source>
        <dbReference type="EMBL" id="KIS16330.1"/>
    </source>
</evidence>
<reference evidence="2 3" key="1">
    <citation type="submission" date="2013-11" db="EMBL/GenBank/DDBJ databases">
        <authorList>
            <person name="da Piedade I."/>
            <person name="Tang M.H.E."/>
            <person name="Bojesen A.M."/>
        </authorList>
    </citation>
    <scope>NUCLEOTIDE SEQUENCE [LARGE SCALE GENOMIC DNA]</scope>
    <source>
        <strain evidence="2 3">Sz4is</strain>
    </source>
</reference>
<gene>
    <name evidence="2" type="ORF">AT55_01143</name>
</gene>
<keyword evidence="1" id="KW-0472">Membrane</keyword>
<name>A0AAW3GKJ2_STRSZ</name>
<dbReference type="Proteomes" id="UP000032278">
    <property type="component" value="Unassembled WGS sequence"/>
</dbReference>
<evidence type="ECO:0000256" key="1">
    <source>
        <dbReference type="SAM" id="Phobius"/>
    </source>
</evidence>
<comment type="caution">
    <text evidence="2">The sequence shown here is derived from an EMBL/GenBank/DDBJ whole genome shotgun (WGS) entry which is preliminary data.</text>
</comment>
<evidence type="ECO:0000313" key="3">
    <source>
        <dbReference type="Proteomes" id="UP000032278"/>
    </source>
</evidence>
<feature type="transmembrane region" description="Helical" evidence="1">
    <location>
        <begin position="6"/>
        <end position="28"/>
    </location>
</feature>
<keyword evidence="1" id="KW-1133">Transmembrane helix</keyword>
<dbReference type="AlphaFoldDB" id="A0AAW3GKJ2"/>
<sequence length="76" mass="8219">MTLSVILNILIVVIGVIIHMIGFGYLFFNRSIRISPGGHVSLDFIGKYSGLMIGLWILGTIIMAIGGVILVNAVIY</sequence>